<sequence length="341" mass="36980">MADTDNTSAASETTNQQQPARKRFQKKQLSAEYLQEDYEQNMLGVTAGFFCAIWAAWVMGEHFSSMFTTFDYPDLDNDGHYYFGGKDVALVVFVASKILFVRAALFRYVLRPTLRCLGVQSFERRQRLAELVFASLVYSVSALSGAYFVGQMPQISSIGLEYLWSSACSSVGISTEFKVFVLGQCAMRLAELVAEFIEGEDKPGYYRRIAIHYLFIGTLSCAGLLGREKFAGLVVLAVDFPAVAVAEAALLSDTLLASIKPALGFVAGSVAAASTLVVLPGLAYASAWCETPANVSFGSGYGWTLVGSMAALCALQAIQAAKLWRDSPPPVLSQDMAKKTL</sequence>
<accession>A0ACC1MC08</accession>
<organism evidence="1 2">
    <name type="scientific">Coemansia aciculifera</name>
    <dbReference type="NCBI Taxonomy" id="417176"/>
    <lineage>
        <taxon>Eukaryota</taxon>
        <taxon>Fungi</taxon>
        <taxon>Fungi incertae sedis</taxon>
        <taxon>Zoopagomycota</taxon>
        <taxon>Kickxellomycotina</taxon>
        <taxon>Kickxellomycetes</taxon>
        <taxon>Kickxellales</taxon>
        <taxon>Kickxellaceae</taxon>
        <taxon>Coemansia</taxon>
    </lineage>
</organism>
<dbReference type="EMBL" id="JANBVB010000001">
    <property type="protein sequence ID" value="KAJ2901171.1"/>
    <property type="molecule type" value="Genomic_DNA"/>
</dbReference>
<proteinExistence type="predicted"/>
<comment type="caution">
    <text evidence="1">The sequence shown here is derived from an EMBL/GenBank/DDBJ whole genome shotgun (WGS) entry which is preliminary data.</text>
</comment>
<evidence type="ECO:0000313" key="1">
    <source>
        <dbReference type="EMBL" id="KAJ2901171.1"/>
    </source>
</evidence>
<evidence type="ECO:0000313" key="2">
    <source>
        <dbReference type="Proteomes" id="UP001139981"/>
    </source>
</evidence>
<name>A0ACC1MC08_9FUNG</name>
<reference evidence="1" key="1">
    <citation type="submission" date="2022-07" db="EMBL/GenBank/DDBJ databases">
        <title>Phylogenomic reconstructions and comparative analyses of Kickxellomycotina fungi.</title>
        <authorList>
            <person name="Reynolds N.K."/>
            <person name="Stajich J.E."/>
            <person name="Barry K."/>
            <person name="Grigoriev I.V."/>
            <person name="Crous P."/>
            <person name="Smith M.E."/>
        </authorList>
    </citation>
    <scope>NUCLEOTIDE SEQUENCE</scope>
    <source>
        <strain evidence="1">CBS 190363</strain>
    </source>
</reference>
<dbReference type="Proteomes" id="UP001139981">
    <property type="component" value="Unassembled WGS sequence"/>
</dbReference>
<gene>
    <name evidence="1" type="ORF">IWW38_000136</name>
</gene>
<protein>
    <submittedName>
        <fullName evidence="1">Uncharacterized protein</fullName>
    </submittedName>
</protein>
<keyword evidence="2" id="KW-1185">Reference proteome</keyword>